<feature type="signal peptide" evidence="1">
    <location>
        <begin position="1"/>
        <end position="34"/>
    </location>
</feature>
<feature type="chain" id="PRO_5047381962" description="Thioredoxin family protein" evidence="1">
    <location>
        <begin position="35"/>
        <end position="269"/>
    </location>
</feature>
<evidence type="ECO:0000313" key="2">
    <source>
        <dbReference type="EMBL" id="MFC4701010.1"/>
    </source>
</evidence>
<dbReference type="InterPro" id="IPR036249">
    <property type="entry name" value="Thioredoxin-like_sf"/>
</dbReference>
<evidence type="ECO:0000256" key="1">
    <source>
        <dbReference type="SAM" id="SignalP"/>
    </source>
</evidence>
<protein>
    <recommendedName>
        <fullName evidence="4">Thioredoxin family protein</fullName>
    </recommendedName>
</protein>
<keyword evidence="1" id="KW-0732">Signal</keyword>
<keyword evidence="3" id="KW-1185">Reference proteome</keyword>
<dbReference type="Gene3D" id="3.40.30.10">
    <property type="entry name" value="Glutaredoxin"/>
    <property type="match status" value="1"/>
</dbReference>
<dbReference type="Proteomes" id="UP001595897">
    <property type="component" value="Unassembled WGS sequence"/>
</dbReference>
<gene>
    <name evidence="2" type="ORF">ACFO4O_12625</name>
</gene>
<accession>A0ABV9LXJ2</accession>
<dbReference type="RefSeq" id="WP_382409070.1">
    <property type="nucleotide sequence ID" value="NZ_JBHSGU010000005.1"/>
</dbReference>
<sequence length="269" mass="30268">MQASISLNAHIKPLFSLPLILLSCVLLFSGCASHDDQASPKVFVSSSNVMADVDAAISRAQNNNTLLLIAIGAQWCHDSRGLASTFAQADMAGVLKQYYEVLYIDAGYYKDLRPVSQRFGLANYYATPTVMIIDPKTQQLINANDMAMWGSADSVELDTYIDYFTAYGKGERGSSLLTQNMSEANIALIKDFETKQAERLQYAYGMLVPGMLREDLRGETTEEFTKLWFEVRNYRMQLQNDIKSLYEQAQLSPEKKVKVPNYPAFSWEQ</sequence>
<dbReference type="SUPFAM" id="SSF52833">
    <property type="entry name" value="Thioredoxin-like"/>
    <property type="match status" value="1"/>
</dbReference>
<organism evidence="2 3">
    <name type="scientific">Glaciecola siphonariae</name>
    <dbReference type="NCBI Taxonomy" id="521012"/>
    <lineage>
        <taxon>Bacteria</taxon>
        <taxon>Pseudomonadati</taxon>
        <taxon>Pseudomonadota</taxon>
        <taxon>Gammaproteobacteria</taxon>
        <taxon>Alteromonadales</taxon>
        <taxon>Alteromonadaceae</taxon>
        <taxon>Glaciecola</taxon>
    </lineage>
</organism>
<evidence type="ECO:0000313" key="3">
    <source>
        <dbReference type="Proteomes" id="UP001595897"/>
    </source>
</evidence>
<evidence type="ECO:0008006" key="4">
    <source>
        <dbReference type="Google" id="ProtNLM"/>
    </source>
</evidence>
<comment type="caution">
    <text evidence="2">The sequence shown here is derived from an EMBL/GenBank/DDBJ whole genome shotgun (WGS) entry which is preliminary data.</text>
</comment>
<name>A0ABV9LXJ2_9ALTE</name>
<proteinExistence type="predicted"/>
<reference evidence="3" key="1">
    <citation type="journal article" date="2019" name="Int. J. Syst. Evol. Microbiol.">
        <title>The Global Catalogue of Microorganisms (GCM) 10K type strain sequencing project: providing services to taxonomists for standard genome sequencing and annotation.</title>
        <authorList>
            <consortium name="The Broad Institute Genomics Platform"/>
            <consortium name="The Broad Institute Genome Sequencing Center for Infectious Disease"/>
            <person name="Wu L."/>
            <person name="Ma J."/>
        </authorList>
    </citation>
    <scope>NUCLEOTIDE SEQUENCE [LARGE SCALE GENOMIC DNA]</scope>
    <source>
        <strain evidence="3">KACC 12507</strain>
    </source>
</reference>
<dbReference type="EMBL" id="JBHSGU010000005">
    <property type="protein sequence ID" value="MFC4701010.1"/>
    <property type="molecule type" value="Genomic_DNA"/>
</dbReference>